<dbReference type="InterPro" id="IPR003593">
    <property type="entry name" value="AAA+_ATPase"/>
</dbReference>
<dbReference type="GO" id="GO:0008289">
    <property type="term" value="F:lipid binding"/>
    <property type="evidence" value="ECO:0007669"/>
    <property type="project" value="UniProtKB-KW"/>
</dbReference>
<feature type="domain" description="AAA+ ATPase" evidence="13">
    <location>
        <begin position="169"/>
        <end position="297"/>
    </location>
</feature>
<proteinExistence type="inferred from homology"/>
<feature type="region of interest" description="Domain III, AAA+ region" evidence="8">
    <location>
        <begin position="136"/>
        <end position="352"/>
    </location>
</feature>
<comment type="subcellular location">
    <subcellularLocation>
        <location evidence="8">Cytoplasm</location>
    </subcellularLocation>
</comment>
<dbReference type="PANTHER" id="PTHR30050">
    <property type="entry name" value="CHROMOSOMAL REPLICATION INITIATOR PROTEIN DNAA"/>
    <property type="match status" value="1"/>
</dbReference>
<dbReference type="SUPFAM" id="SSF48295">
    <property type="entry name" value="TrpR-like"/>
    <property type="match status" value="1"/>
</dbReference>
<dbReference type="FunFam" id="3.40.50.300:FF:000668">
    <property type="entry name" value="Chromosomal replication initiator protein DnaA"/>
    <property type="match status" value="1"/>
</dbReference>
<evidence type="ECO:0000256" key="10">
    <source>
        <dbReference type="RuleBase" id="RU000577"/>
    </source>
</evidence>
<evidence type="ECO:0000256" key="8">
    <source>
        <dbReference type="HAMAP-Rule" id="MF_00377"/>
    </source>
</evidence>
<dbReference type="InterPro" id="IPR001957">
    <property type="entry name" value="Chromosome_initiator_DnaA"/>
</dbReference>
<name>G9YR02_FLAPL</name>
<feature type="region of interest" description="Domain IV, binds dsDNA" evidence="8">
    <location>
        <begin position="353"/>
        <end position="476"/>
    </location>
</feature>
<keyword evidence="2 8" id="KW-0963">Cytoplasm</keyword>
<dbReference type="HOGENOM" id="CLU_026910_3_1_9"/>
<dbReference type="EMBL" id="AGCK01000148">
    <property type="protein sequence ID" value="EHM50550.1"/>
    <property type="molecule type" value="Genomic_DNA"/>
</dbReference>
<dbReference type="AlphaFoldDB" id="G9YR02"/>
<dbReference type="PRINTS" id="PR00051">
    <property type="entry name" value="DNAA"/>
</dbReference>
<feature type="binding site" evidence="8">
    <location>
        <position position="182"/>
    </location>
    <ligand>
        <name>ATP</name>
        <dbReference type="ChEBI" id="CHEBI:30616"/>
    </ligand>
</feature>
<keyword evidence="7 8" id="KW-0238">DNA-binding</keyword>
<dbReference type="STRING" id="292800.A4U99_18075"/>
<evidence type="ECO:0000256" key="11">
    <source>
        <dbReference type="RuleBase" id="RU004227"/>
    </source>
</evidence>
<dbReference type="InterPro" id="IPR010921">
    <property type="entry name" value="Trp_repressor/repl_initiator"/>
</dbReference>
<dbReference type="NCBIfam" id="TIGR00362">
    <property type="entry name" value="DnaA"/>
    <property type="match status" value="1"/>
</dbReference>
<evidence type="ECO:0000256" key="7">
    <source>
        <dbReference type="ARBA" id="ARBA00023125"/>
    </source>
</evidence>
<evidence type="ECO:0000256" key="9">
    <source>
        <dbReference type="NCBIfam" id="TIGR00362"/>
    </source>
</evidence>
<evidence type="ECO:0000259" key="13">
    <source>
        <dbReference type="SMART" id="SM00382"/>
    </source>
</evidence>
<dbReference type="GO" id="GO:0003688">
    <property type="term" value="F:DNA replication origin binding"/>
    <property type="evidence" value="ECO:0007669"/>
    <property type="project" value="UniProtKB-UniRule"/>
</dbReference>
<feature type="transmembrane region" description="Helical" evidence="12">
    <location>
        <begin position="9"/>
        <end position="31"/>
    </location>
</feature>
<keyword evidence="6 8" id="KW-0446">Lipid-binding</keyword>
<evidence type="ECO:0000256" key="2">
    <source>
        <dbReference type="ARBA" id="ARBA00022490"/>
    </source>
</evidence>
<dbReference type="GO" id="GO:0005524">
    <property type="term" value="F:ATP binding"/>
    <property type="evidence" value="ECO:0007669"/>
    <property type="project" value="UniProtKB-UniRule"/>
</dbReference>
<keyword evidence="12" id="KW-0812">Transmembrane</keyword>
<comment type="similarity">
    <text evidence="1 8 11">Belongs to the DnaA family.</text>
</comment>
<evidence type="ECO:0000313" key="15">
    <source>
        <dbReference type="EMBL" id="EHM50550.1"/>
    </source>
</evidence>
<comment type="domain">
    <text evidence="8">Domain I is involved in oligomerization and binding regulators, domain II is flexibile and of varying length in different bacteria, domain III forms the AAA+ region, while domain IV binds dsDNA.</text>
</comment>
<dbReference type="InterPro" id="IPR027417">
    <property type="entry name" value="P-loop_NTPase"/>
</dbReference>
<dbReference type="SUPFAM" id="SSF52540">
    <property type="entry name" value="P-loop containing nucleoside triphosphate hydrolases"/>
    <property type="match status" value="1"/>
</dbReference>
<keyword evidence="12" id="KW-0472">Membrane</keyword>
<evidence type="ECO:0000256" key="1">
    <source>
        <dbReference type="ARBA" id="ARBA00006583"/>
    </source>
</evidence>
<dbReference type="Pfam" id="PF08299">
    <property type="entry name" value="Bac_DnaA_C"/>
    <property type="match status" value="1"/>
</dbReference>
<dbReference type="GO" id="GO:0005737">
    <property type="term" value="C:cytoplasm"/>
    <property type="evidence" value="ECO:0007669"/>
    <property type="project" value="UniProtKB-SubCell"/>
</dbReference>
<feature type="domain" description="Chromosomal replication initiator DnaA C-terminal" evidence="14">
    <location>
        <begin position="381"/>
        <end position="450"/>
    </location>
</feature>
<reference evidence="15 16" key="1">
    <citation type="submission" date="2011-08" db="EMBL/GenBank/DDBJ databases">
        <authorList>
            <person name="Weinstock G."/>
            <person name="Sodergren E."/>
            <person name="Clifton S."/>
            <person name="Fulton L."/>
            <person name="Fulton B."/>
            <person name="Courtney L."/>
            <person name="Fronick C."/>
            <person name="Harrison M."/>
            <person name="Strong C."/>
            <person name="Farmer C."/>
            <person name="Delahaunty K."/>
            <person name="Markovic C."/>
            <person name="Hall O."/>
            <person name="Minx P."/>
            <person name="Tomlinson C."/>
            <person name="Mitreva M."/>
            <person name="Hou S."/>
            <person name="Chen J."/>
            <person name="Wollam A."/>
            <person name="Pepin K.H."/>
            <person name="Johnson M."/>
            <person name="Bhonagiri V."/>
            <person name="Zhang X."/>
            <person name="Suruliraj S."/>
            <person name="Warren W."/>
            <person name="Chinwalla A."/>
            <person name="Mardis E.R."/>
            <person name="Wilson R.K."/>
        </authorList>
    </citation>
    <scope>NUCLEOTIDE SEQUENCE [LARGE SCALE GENOMIC DNA]</scope>
    <source>
        <strain evidence="15 16">ATCC 29863</strain>
    </source>
</reference>
<accession>G9YR02</accession>
<evidence type="ECO:0000313" key="16">
    <source>
        <dbReference type="Proteomes" id="UP000004459"/>
    </source>
</evidence>
<comment type="function">
    <text evidence="8 10">Plays an essential role in the initiation and regulation of chromosomal replication. ATP-DnaA binds to the origin of replication (oriC) to initiate formation of the DNA replication initiation complex once per cell cycle. Binds the DnaA box (a 9 base pair repeat at the origin) and separates the double-stranded (ds)DNA. Forms a right-handed helical filament on oriC DNA; dsDNA binds to the exterior of the filament while single-stranded (ss)DNA is stabiized in the filament's interior. The ATP-DnaA-oriC complex binds and stabilizes one strand of the AT-rich DNA unwinding element (DUE), permitting loading of DNA polymerase. After initiation quickly degrades to an ADP-DnaA complex that is not apt for DNA replication. Binds acidic phospholipids.</text>
</comment>
<dbReference type="Gene3D" id="1.10.8.60">
    <property type="match status" value="1"/>
</dbReference>
<sequence length="476" mass="54654">MEKSLKKEILFLVVYVAFKAIFWYNKVLLIFSERGGLSVNFPADIWPKVLSLMEGDMTATTINTWFDDATPVALDANRFVLHTPSNFKRDIIMARYLPVIQKALHELFSADFEVVVLGEGELEDFGKKKTDDVFLPGTEEYTFERFVVGASNKFAHAAAQAVAERPAQTYNPLFIYGESGLGKTHLLYAIAHKIHQNHPDYRIVYIKGDSFTNELIQAIREGRNPEFREKYRSADVFLMDDVQFIAGRESTQEEMFHTFNTLYEAGRQIVFTADRPPKEMLRLDDRLRTRFEWGLPVDIQPPDYETRVAIIKNKAIRRGMNLPDPVLQYIAENITSNVRQIEGTVNKILAFQELMGESVDVDTVTRAVRDMFKDKADFLPSPDIIIDEVSKFYNIDADALRGQGRTKDTALARQIAMYQIRRMTNLSLKEIGKEFEGRDHTTVMHSIDRIEKLTKTNPEIAEVIKDINANINARYE</sequence>
<feature type="binding site" evidence="8">
    <location>
        <position position="184"/>
    </location>
    <ligand>
        <name>ATP</name>
        <dbReference type="ChEBI" id="CHEBI:30616"/>
    </ligand>
</feature>
<keyword evidence="4 8" id="KW-0547">Nucleotide-binding</keyword>
<dbReference type="GO" id="GO:0006275">
    <property type="term" value="P:regulation of DNA replication"/>
    <property type="evidence" value="ECO:0007669"/>
    <property type="project" value="UniProtKB-UniRule"/>
</dbReference>
<evidence type="ECO:0000256" key="6">
    <source>
        <dbReference type="ARBA" id="ARBA00023121"/>
    </source>
</evidence>
<dbReference type="InterPro" id="IPR038454">
    <property type="entry name" value="DnaA_N_sf"/>
</dbReference>
<dbReference type="HAMAP" id="MF_00377">
    <property type="entry name" value="DnaA_bact"/>
    <property type="match status" value="1"/>
</dbReference>
<organism evidence="15 16">
    <name type="scientific">Flavonifractor plautii ATCC 29863</name>
    <dbReference type="NCBI Taxonomy" id="411475"/>
    <lineage>
        <taxon>Bacteria</taxon>
        <taxon>Bacillati</taxon>
        <taxon>Bacillota</taxon>
        <taxon>Clostridia</taxon>
        <taxon>Eubacteriales</taxon>
        <taxon>Oscillospiraceae</taxon>
        <taxon>Flavonifractor</taxon>
    </lineage>
</organism>
<comment type="caution">
    <text evidence="15">The sequence shown here is derived from an EMBL/GenBank/DDBJ whole genome shotgun (WGS) entry which is preliminary data.</text>
</comment>
<dbReference type="InterPro" id="IPR020591">
    <property type="entry name" value="Chromosome_initiator_DnaA-like"/>
</dbReference>
<evidence type="ECO:0000256" key="3">
    <source>
        <dbReference type="ARBA" id="ARBA00022705"/>
    </source>
</evidence>
<dbReference type="Proteomes" id="UP000004459">
    <property type="component" value="Unassembled WGS sequence"/>
</dbReference>
<dbReference type="GO" id="GO:0006270">
    <property type="term" value="P:DNA replication initiation"/>
    <property type="evidence" value="ECO:0007669"/>
    <property type="project" value="UniProtKB-UniRule"/>
</dbReference>
<dbReference type="PATRIC" id="fig|411475.3.peg.1691"/>
<dbReference type="CDD" id="cd00009">
    <property type="entry name" value="AAA"/>
    <property type="match status" value="1"/>
</dbReference>
<keyword evidence="3 8" id="KW-0235">DNA replication</keyword>
<evidence type="ECO:0000256" key="5">
    <source>
        <dbReference type="ARBA" id="ARBA00022840"/>
    </source>
</evidence>
<comment type="subunit">
    <text evidence="8">Oligomerizes as a right-handed, spiral filament on DNA at oriC.</text>
</comment>
<evidence type="ECO:0000256" key="4">
    <source>
        <dbReference type="ARBA" id="ARBA00022741"/>
    </source>
</evidence>
<evidence type="ECO:0000256" key="12">
    <source>
        <dbReference type="SAM" id="Phobius"/>
    </source>
</evidence>
<dbReference type="SMART" id="SM00382">
    <property type="entry name" value="AAA"/>
    <property type="match status" value="1"/>
</dbReference>
<protein>
    <recommendedName>
        <fullName evidence="8 9">Chromosomal replication initiator protein DnaA</fullName>
    </recommendedName>
</protein>
<dbReference type="Gene3D" id="1.10.1750.10">
    <property type="match status" value="1"/>
</dbReference>
<comment type="caution">
    <text evidence="8">Lacks conserved residue(s) required for the propagation of feature annotation.</text>
</comment>
<gene>
    <name evidence="8" type="primary">dnaA</name>
    <name evidence="15" type="ORF">HMPREF0372_01945</name>
</gene>
<dbReference type="InterPro" id="IPR013317">
    <property type="entry name" value="DnaA_dom"/>
</dbReference>
<dbReference type="GO" id="GO:0005886">
    <property type="term" value="C:plasma membrane"/>
    <property type="evidence" value="ECO:0007669"/>
    <property type="project" value="TreeGrafter"/>
</dbReference>
<dbReference type="Pfam" id="PF00308">
    <property type="entry name" value="Bac_DnaA"/>
    <property type="match status" value="1"/>
</dbReference>
<feature type="binding site" evidence="8">
    <location>
        <position position="180"/>
    </location>
    <ligand>
        <name>ATP</name>
        <dbReference type="ChEBI" id="CHEBI:30616"/>
    </ligand>
</feature>
<dbReference type="CDD" id="cd06571">
    <property type="entry name" value="Bac_DnaA_C"/>
    <property type="match status" value="1"/>
</dbReference>
<keyword evidence="12" id="KW-1133">Transmembrane helix</keyword>
<dbReference type="InterPro" id="IPR024633">
    <property type="entry name" value="DnaA_N_dom"/>
</dbReference>
<dbReference type="Gene3D" id="3.40.50.300">
    <property type="entry name" value="P-loop containing nucleotide triphosphate hydrolases"/>
    <property type="match status" value="1"/>
</dbReference>
<dbReference type="SMART" id="SM00760">
    <property type="entry name" value="Bac_DnaA_C"/>
    <property type="match status" value="1"/>
</dbReference>
<dbReference type="InterPro" id="IPR013159">
    <property type="entry name" value="DnaA_C"/>
</dbReference>
<dbReference type="Gene3D" id="3.30.300.180">
    <property type="match status" value="1"/>
</dbReference>
<dbReference type="PANTHER" id="PTHR30050:SF2">
    <property type="entry name" value="CHROMOSOMAL REPLICATION INITIATOR PROTEIN DNAA"/>
    <property type="match status" value="1"/>
</dbReference>
<evidence type="ECO:0000259" key="14">
    <source>
        <dbReference type="SMART" id="SM00760"/>
    </source>
</evidence>
<feature type="region of interest" description="Domain I, interacts with DnaA modulators" evidence="8">
    <location>
        <begin position="1"/>
        <end position="129"/>
    </location>
</feature>
<dbReference type="Pfam" id="PF11638">
    <property type="entry name" value="DnaA_N"/>
    <property type="match status" value="1"/>
</dbReference>
<feature type="binding site" evidence="8">
    <location>
        <position position="183"/>
    </location>
    <ligand>
        <name>ATP</name>
        <dbReference type="ChEBI" id="CHEBI:30616"/>
    </ligand>
</feature>
<keyword evidence="5 8" id="KW-0067">ATP-binding</keyword>
<dbReference type="InterPro" id="IPR018312">
    <property type="entry name" value="Chromosome_initiator_DnaA_CS"/>
</dbReference>
<dbReference type="PROSITE" id="PS01008">
    <property type="entry name" value="DNAA"/>
    <property type="match status" value="1"/>
</dbReference>